<evidence type="ECO:0000256" key="3">
    <source>
        <dbReference type="ARBA" id="ARBA00022679"/>
    </source>
</evidence>
<accession>A0A7G9YPE5</accession>
<dbReference type="GO" id="GO:0009007">
    <property type="term" value="F:site-specific DNA-methyltransferase (adenine-specific) activity"/>
    <property type="evidence" value="ECO:0007669"/>
    <property type="project" value="UniProtKB-EC"/>
</dbReference>
<dbReference type="GO" id="GO:0032259">
    <property type="term" value="P:methylation"/>
    <property type="evidence" value="ECO:0007669"/>
    <property type="project" value="UniProtKB-KW"/>
</dbReference>
<dbReference type="InterPro" id="IPR003356">
    <property type="entry name" value="DNA_methylase_A-5"/>
</dbReference>
<dbReference type="InterPro" id="IPR022749">
    <property type="entry name" value="D12N6_MeTrfase_N"/>
</dbReference>
<keyword evidence="3" id="KW-0808">Transferase</keyword>
<dbReference type="PANTHER" id="PTHR42933">
    <property type="entry name" value="SLR6095 PROTEIN"/>
    <property type="match status" value="1"/>
</dbReference>
<comment type="catalytic activity">
    <reaction evidence="6">
        <text>a 2'-deoxyadenosine in DNA + S-adenosyl-L-methionine = an N(6)-methyl-2'-deoxyadenosine in DNA + S-adenosyl-L-homocysteine + H(+)</text>
        <dbReference type="Rhea" id="RHEA:15197"/>
        <dbReference type="Rhea" id="RHEA-COMP:12418"/>
        <dbReference type="Rhea" id="RHEA-COMP:12419"/>
        <dbReference type="ChEBI" id="CHEBI:15378"/>
        <dbReference type="ChEBI" id="CHEBI:57856"/>
        <dbReference type="ChEBI" id="CHEBI:59789"/>
        <dbReference type="ChEBI" id="CHEBI:90615"/>
        <dbReference type="ChEBI" id="CHEBI:90616"/>
        <dbReference type="EC" id="2.1.1.72"/>
    </reaction>
</comment>
<feature type="domain" description="DNA methylase adenine-specific" evidence="7">
    <location>
        <begin position="115"/>
        <end position="427"/>
    </location>
</feature>
<dbReference type="AlphaFoldDB" id="A0A7G9YPE5"/>
<dbReference type="Gene3D" id="1.20.1260.30">
    <property type="match status" value="1"/>
</dbReference>
<organism evidence="9">
    <name type="scientific">Candidatus Methanogaster sp. ANME-2c ERB4</name>
    <dbReference type="NCBI Taxonomy" id="2759911"/>
    <lineage>
        <taxon>Archaea</taxon>
        <taxon>Methanobacteriati</taxon>
        <taxon>Methanobacteriota</taxon>
        <taxon>Stenosarchaea group</taxon>
        <taxon>Methanomicrobia</taxon>
        <taxon>Methanosarcinales</taxon>
        <taxon>ANME-2 cluster</taxon>
        <taxon>Candidatus Methanogasteraceae</taxon>
        <taxon>Candidatus Methanogaster</taxon>
    </lineage>
</organism>
<dbReference type="GO" id="GO:0009307">
    <property type="term" value="P:DNA restriction-modification system"/>
    <property type="evidence" value="ECO:0007669"/>
    <property type="project" value="UniProtKB-KW"/>
</dbReference>
<gene>
    <name evidence="9" type="ORF">HMIKAMFF_00039</name>
</gene>
<dbReference type="EC" id="2.1.1.72" evidence="1"/>
<evidence type="ECO:0000256" key="4">
    <source>
        <dbReference type="ARBA" id="ARBA00022691"/>
    </source>
</evidence>
<evidence type="ECO:0000256" key="6">
    <source>
        <dbReference type="ARBA" id="ARBA00047942"/>
    </source>
</evidence>
<feature type="domain" description="N6 adenine-specific DNA methyltransferase N-terminal" evidence="8">
    <location>
        <begin position="6"/>
        <end position="41"/>
    </location>
</feature>
<proteinExistence type="predicted"/>
<dbReference type="EMBL" id="MT631398">
    <property type="protein sequence ID" value="QNO49879.1"/>
    <property type="molecule type" value="Genomic_DNA"/>
</dbReference>
<name>A0A7G9YPE5_9EURY</name>
<evidence type="ECO:0000256" key="5">
    <source>
        <dbReference type="ARBA" id="ARBA00022747"/>
    </source>
</evidence>
<dbReference type="GO" id="GO:0008170">
    <property type="term" value="F:N-methyltransferase activity"/>
    <property type="evidence" value="ECO:0007669"/>
    <property type="project" value="InterPro"/>
</dbReference>
<dbReference type="SUPFAM" id="SSF53335">
    <property type="entry name" value="S-adenosyl-L-methionine-dependent methyltransferases"/>
    <property type="match status" value="1"/>
</dbReference>
<reference evidence="9" key="1">
    <citation type="submission" date="2020-06" db="EMBL/GenBank/DDBJ databases">
        <title>Unique genomic features of the anaerobic methanotrophic archaea.</title>
        <authorList>
            <person name="Chadwick G.L."/>
            <person name="Skennerton C.T."/>
            <person name="Laso-Perez R."/>
            <person name="Leu A.O."/>
            <person name="Speth D.R."/>
            <person name="Yu H."/>
            <person name="Morgan-Lang C."/>
            <person name="Hatzenpichler R."/>
            <person name="Goudeau D."/>
            <person name="Malmstrom R."/>
            <person name="Brazelton W.J."/>
            <person name="Woyke T."/>
            <person name="Hallam S.J."/>
            <person name="Tyson G.W."/>
            <person name="Wegener G."/>
            <person name="Boetius A."/>
            <person name="Orphan V."/>
        </authorList>
    </citation>
    <scope>NUCLEOTIDE SEQUENCE</scope>
</reference>
<evidence type="ECO:0000313" key="9">
    <source>
        <dbReference type="EMBL" id="QNO49879.1"/>
    </source>
</evidence>
<sequence length="479" mass="54397">MTDVVQKLWGFCHVLRHDGIDYGDYIEQITYLLFLKMVDERGLEIPEGFDWKTLKEKSGTDLTEYYEDLLRRLGKESGLLGDIFSRAISRFTNPVNLKRLINLIDEIEWTSLNVDVKAAAYEGLLEKAASEGKKGAGQYFTPRILIESIVSCMKPDPRTRKEFTICDPAAGTGGFLMCSYEWLMEETKGALRREDAERVKNRTYYGTELVPRPRRLCLMNLYLHGLEANIHLGDSIYEPDSGDRYAMVLTNPPFGTKGANQAPIRDDFTISTSNKQLNFVQHVITILKPGGSAAIVLPDNCLFSDQAGDVFEILTEDCDLHTILRLPRGTFTPYSPGVKANVIFVRKGVGTKNVWIYDCRTNIPGITKKERPLTPEHFKEFEECYGTDPNVVTVSALEQREEKTEKTERFKKFTIEEVKKRDYNLDIFWLKDETLEDAENLPEPDELAGEAINHLEAAISGLQEVVMHLGENNNRSEVA</sequence>
<keyword evidence="2" id="KW-0489">Methyltransferase</keyword>
<dbReference type="Gene3D" id="3.40.50.150">
    <property type="entry name" value="Vaccinia Virus protein VP39"/>
    <property type="match status" value="1"/>
</dbReference>
<protein>
    <recommendedName>
        <fullName evidence="1">site-specific DNA-methyltransferase (adenine-specific)</fullName>
        <ecNumber evidence="1">2.1.1.72</ecNumber>
    </recommendedName>
</protein>
<dbReference type="InterPro" id="IPR029063">
    <property type="entry name" value="SAM-dependent_MTases_sf"/>
</dbReference>
<dbReference type="PRINTS" id="PR00507">
    <property type="entry name" value="N12N6MTFRASE"/>
</dbReference>
<dbReference type="PANTHER" id="PTHR42933:SF4">
    <property type="entry name" value="TYPE I RESTRICTION ENZYME ECOKI METHYLASE SUBUNIT"/>
    <property type="match status" value="1"/>
</dbReference>
<keyword evidence="5" id="KW-0680">Restriction system</keyword>
<evidence type="ECO:0000259" key="8">
    <source>
        <dbReference type="Pfam" id="PF12161"/>
    </source>
</evidence>
<dbReference type="GO" id="GO:0003677">
    <property type="term" value="F:DNA binding"/>
    <property type="evidence" value="ECO:0007669"/>
    <property type="project" value="InterPro"/>
</dbReference>
<evidence type="ECO:0000259" key="7">
    <source>
        <dbReference type="Pfam" id="PF02384"/>
    </source>
</evidence>
<keyword evidence="4" id="KW-0949">S-adenosyl-L-methionine</keyword>
<dbReference type="InterPro" id="IPR051537">
    <property type="entry name" value="DNA_Adenine_Mtase"/>
</dbReference>
<dbReference type="InterPro" id="IPR038333">
    <property type="entry name" value="T1MK-like_N_sf"/>
</dbReference>
<dbReference type="Pfam" id="PF12161">
    <property type="entry name" value="HsdM_N"/>
    <property type="match status" value="1"/>
</dbReference>
<evidence type="ECO:0000256" key="1">
    <source>
        <dbReference type="ARBA" id="ARBA00011900"/>
    </source>
</evidence>
<evidence type="ECO:0000256" key="2">
    <source>
        <dbReference type="ARBA" id="ARBA00022603"/>
    </source>
</evidence>
<dbReference type="Pfam" id="PF02384">
    <property type="entry name" value="N6_Mtase"/>
    <property type="match status" value="1"/>
</dbReference>